<dbReference type="GO" id="GO:0016887">
    <property type="term" value="F:ATP hydrolysis activity"/>
    <property type="evidence" value="ECO:0007669"/>
    <property type="project" value="InterPro"/>
</dbReference>
<feature type="transmembrane region" description="Helical" evidence="15">
    <location>
        <begin position="805"/>
        <end position="824"/>
    </location>
</feature>
<dbReference type="AlphaFoldDB" id="D6Z610"/>
<accession>D6Z610</accession>
<keyword evidence="14 15" id="KW-0472">Membrane</keyword>
<evidence type="ECO:0000256" key="8">
    <source>
        <dbReference type="ARBA" id="ARBA00022741"/>
    </source>
</evidence>
<feature type="domain" description="HMA" evidence="16">
    <location>
        <begin position="92"/>
        <end position="158"/>
    </location>
</feature>
<dbReference type="SUPFAM" id="SSF56784">
    <property type="entry name" value="HAD-like"/>
    <property type="match status" value="1"/>
</dbReference>
<evidence type="ECO:0000256" key="3">
    <source>
        <dbReference type="ARBA" id="ARBA00022448"/>
    </source>
</evidence>
<dbReference type="NCBIfam" id="TIGR01494">
    <property type="entry name" value="ATPase_P-type"/>
    <property type="match status" value="2"/>
</dbReference>
<evidence type="ECO:0000256" key="4">
    <source>
        <dbReference type="ARBA" id="ARBA00022475"/>
    </source>
</evidence>
<evidence type="ECO:0000256" key="13">
    <source>
        <dbReference type="ARBA" id="ARBA00023065"/>
    </source>
</evidence>
<dbReference type="SUPFAM" id="SSF81665">
    <property type="entry name" value="Calcium ATPase, transmembrane domain M"/>
    <property type="match status" value="1"/>
</dbReference>
<evidence type="ECO:0000256" key="11">
    <source>
        <dbReference type="ARBA" id="ARBA00022967"/>
    </source>
</evidence>
<dbReference type="Pfam" id="PF12156">
    <property type="entry name" value="ATPase-cat_bd"/>
    <property type="match status" value="1"/>
</dbReference>
<evidence type="ECO:0000256" key="12">
    <source>
        <dbReference type="ARBA" id="ARBA00022989"/>
    </source>
</evidence>
<evidence type="ECO:0000313" key="17">
    <source>
        <dbReference type="EMBL" id="ADH84892.1"/>
    </source>
</evidence>
<dbReference type="InterPro" id="IPR036163">
    <property type="entry name" value="HMA_dom_sf"/>
</dbReference>
<feature type="transmembrane region" description="Helical" evidence="15">
    <location>
        <begin position="176"/>
        <end position="201"/>
    </location>
</feature>
<dbReference type="PANTHER" id="PTHR43520">
    <property type="entry name" value="ATP7, ISOFORM B"/>
    <property type="match status" value="1"/>
</dbReference>
<evidence type="ECO:0000256" key="5">
    <source>
        <dbReference type="ARBA" id="ARBA00022553"/>
    </source>
</evidence>
<evidence type="ECO:0000256" key="7">
    <source>
        <dbReference type="ARBA" id="ARBA00022723"/>
    </source>
</evidence>
<reference evidence="18" key="1">
    <citation type="submission" date="2010-02" db="EMBL/GenBank/DDBJ databases">
        <title>Complete sequence of Desulfurivibrio alkaliphilus AHT2.</title>
        <authorList>
            <consortium name="US DOE Joint Genome Institute"/>
            <person name="Pitluck S."/>
            <person name="Chertkov O."/>
            <person name="Detter J.C."/>
            <person name="Han C."/>
            <person name="Tapia R."/>
            <person name="Larimer F."/>
            <person name="Land M."/>
            <person name="Hauser L."/>
            <person name="Kyrpides N."/>
            <person name="Mikhailova N."/>
            <person name="Sorokin D.Y."/>
            <person name="Muyzer G."/>
            <person name="Woyke T."/>
        </authorList>
    </citation>
    <scope>NUCLEOTIDE SEQUENCE [LARGE SCALE GENOMIC DNA]</scope>
    <source>
        <strain evidence="18">DSM 19089 / UNIQEM U267 / AHT2</strain>
    </source>
</reference>
<dbReference type="Gene3D" id="3.40.1110.10">
    <property type="entry name" value="Calcium-transporting ATPase, cytoplasmic domain N"/>
    <property type="match status" value="1"/>
</dbReference>
<keyword evidence="5" id="KW-0597">Phosphoprotein</keyword>
<feature type="transmembrane region" description="Helical" evidence="15">
    <location>
        <begin position="452"/>
        <end position="483"/>
    </location>
</feature>
<keyword evidence="9 15" id="KW-0067">ATP-binding</keyword>
<dbReference type="GO" id="GO:0005524">
    <property type="term" value="F:ATP binding"/>
    <property type="evidence" value="ECO:0007669"/>
    <property type="project" value="UniProtKB-UniRule"/>
</dbReference>
<gene>
    <name evidence="17" type="ordered locus">DaAHT2_0181</name>
</gene>
<evidence type="ECO:0000256" key="14">
    <source>
        <dbReference type="ARBA" id="ARBA00023136"/>
    </source>
</evidence>
<dbReference type="SUPFAM" id="SSF55008">
    <property type="entry name" value="HMA, heavy metal-associated domain"/>
    <property type="match status" value="1"/>
</dbReference>
<dbReference type="GO" id="GO:0005507">
    <property type="term" value="F:copper ion binding"/>
    <property type="evidence" value="ECO:0007669"/>
    <property type="project" value="TreeGrafter"/>
</dbReference>
<evidence type="ECO:0000256" key="6">
    <source>
        <dbReference type="ARBA" id="ARBA00022692"/>
    </source>
</evidence>
<dbReference type="InterPro" id="IPR018303">
    <property type="entry name" value="ATPase_P-typ_P_site"/>
</dbReference>
<dbReference type="Gene3D" id="3.40.50.1000">
    <property type="entry name" value="HAD superfamily/HAD-like"/>
    <property type="match status" value="1"/>
</dbReference>
<keyword evidence="12 15" id="KW-1133">Transmembrane helix</keyword>
<dbReference type="SUPFAM" id="SSF81653">
    <property type="entry name" value="Calcium ATPase, transduction domain A"/>
    <property type="match status" value="1"/>
</dbReference>
<keyword evidence="8 15" id="KW-0547">Nucleotide-binding</keyword>
<evidence type="ECO:0000256" key="15">
    <source>
        <dbReference type="RuleBase" id="RU362081"/>
    </source>
</evidence>
<keyword evidence="13" id="KW-0406">Ion transport</keyword>
<dbReference type="PROSITE" id="PS01047">
    <property type="entry name" value="HMA_1"/>
    <property type="match status" value="1"/>
</dbReference>
<dbReference type="Pfam" id="PF00702">
    <property type="entry name" value="Hydrolase"/>
    <property type="match status" value="1"/>
</dbReference>
<dbReference type="InterPro" id="IPR044492">
    <property type="entry name" value="P_typ_ATPase_HD_dom"/>
</dbReference>
<dbReference type="PROSITE" id="PS00154">
    <property type="entry name" value="ATPASE_E1_E2"/>
    <property type="match status" value="1"/>
</dbReference>
<sequence length="849" mass="89691">MAGVGALNDSRCHHCQDPLPADGGFRGERDGEEYRFCCRGCLGAWLIITGAGLEDYYRKRSWQDAGGMADVFAVEYDDQLLARYVRQGEEGAELAFLVEGIRCATCVWLIEKIVGGLEGVCTVRANYGSHRVFVVYDPDRLTPAKLFSAVARLGYRPRVLTRDNLHRAAEAESRDLLLRFGTAFFLAMQLMGYSFALYAGYFQGMSALTRDVMQWLAALVTTPVVFYSGWPFLIGAWRSLRSNLPNMDLLVALGVLAAYFYSLYATVVGREVYFETAAMIVTLILLGRLFEHHARRRAAAGVDRLLHLTPDTALRLDDQGQQVVVDSAELRPGELILVRPGERFPVDGMIVDGHSEVDEAVVSGESRPLARGPGEPVLGGSFNLTGALRVEVAKTTAESFVARMALLVEEAQSRQAPVQRLVDRLAAAFVPLVLGLSLTALLFWLWQGLGLGPAMLIAIAVLVVACPCALGLATPTAVLVAAGKAAGRGILYRGGDVLEASAKITHVAFDKTGTLTTGRPRVVAVRPHISAAIDEASGGASRAEEIANRLLALAAAVESGSSHPLAEAIVAEAESRGLLNGPVGAQPAGLPATDAVGEISAVAGRGMIAAGPAGKVVVGNRDFLLQQGIALPPRQAGRALPEHLRGQDSAVGEALTEVHLAEAGRYLGVILLQDTLRSDAPALVAELRARGLQVLMLSGDNQGVAARVATEAGIEPDKVYSAVDPAGKKAIIEELQQGGARVLMVGDGINDAPALAAARVGCALAGGTDIAVGSAGLVLTRDRLAELAPALAMARHTMGIIRENLFWAFSYNMVTLPLAVAGLLAPVYAAAAMAASSVLVVANSLRLAR</sequence>
<dbReference type="PRINTS" id="PR00119">
    <property type="entry name" value="CATATPASE"/>
</dbReference>
<dbReference type="SFLD" id="SFLDG00002">
    <property type="entry name" value="C1.7:_P-type_atpase_like"/>
    <property type="match status" value="1"/>
</dbReference>
<evidence type="ECO:0000313" key="18">
    <source>
        <dbReference type="Proteomes" id="UP000001508"/>
    </source>
</evidence>
<dbReference type="Proteomes" id="UP000001508">
    <property type="component" value="Chromosome"/>
</dbReference>
<dbReference type="InParanoid" id="D6Z610"/>
<dbReference type="InterPro" id="IPR021993">
    <property type="entry name" value="ATPase-cat-bd"/>
</dbReference>
<dbReference type="HOGENOM" id="CLU_001771_0_3_7"/>
<dbReference type="PRINTS" id="PR00943">
    <property type="entry name" value="CUATPASE"/>
</dbReference>
<dbReference type="EMBL" id="CP001940">
    <property type="protein sequence ID" value="ADH84892.1"/>
    <property type="molecule type" value="Genomic_DNA"/>
</dbReference>
<dbReference type="InterPro" id="IPR006121">
    <property type="entry name" value="HMA_dom"/>
</dbReference>
<keyword evidence="4 15" id="KW-1003">Cell membrane</keyword>
<dbReference type="Pfam" id="PF00403">
    <property type="entry name" value="HMA"/>
    <property type="match status" value="1"/>
</dbReference>
<evidence type="ECO:0000256" key="1">
    <source>
        <dbReference type="ARBA" id="ARBA00004651"/>
    </source>
</evidence>
<dbReference type="GO" id="GO:0055070">
    <property type="term" value="P:copper ion homeostasis"/>
    <property type="evidence" value="ECO:0007669"/>
    <property type="project" value="TreeGrafter"/>
</dbReference>
<feature type="transmembrane region" description="Helical" evidence="15">
    <location>
        <begin position="425"/>
        <end position="446"/>
    </location>
</feature>
<dbReference type="CDD" id="cd00371">
    <property type="entry name" value="HMA"/>
    <property type="match status" value="1"/>
</dbReference>
<dbReference type="InterPro" id="IPR001757">
    <property type="entry name" value="P_typ_ATPase"/>
</dbReference>
<comment type="subcellular location">
    <subcellularLocation>
        <location evidence="1">Cell membrane</location>
        <topology evidence="1">Multi-pass membrane protein</topology>
    </subcellularLocation>
</comment>
<dbReference type="Gene3D" id="3.30.70.100">
    <property type="match status" value="1"/>
</dbReference>
<evidence type="ECO:0000256" key="10">
    <source>
        <dbReference type="ARBA" id="ARBA00022842"/>
    </source>
</evidence>
<evidence type="ECO:0000256" key="2">
    <source>
        <dbReference type="ARBA" id="ARBA00006024"/>
    </source>
</evidence>
<keyword evidence="10" id="KW-0460">Magnesium</keyword>
<dbReference type="InterPro" id="IPR011017">
    <property type="entry name" value="TRASH_dom"/>
</dbReference>
<dbReference type="Pfam" id="PF00122">
    <property type="entry name" value="E1-E2_ATPase"/>
    <property type="match status" value="1"/>
</dbReference>
<feature type="transmembrane region" description="Helical" evidence="15">
    <location>
        <begin position="272"/>
        <end position="290"/>
    </location>
</feature>
<dbReference type="InterPro" id="IPR027256">
    <property type="entry name" value="P-typ_ATPase_IB"/>
</dbReference>
<dbReference type="InterPro" id="IPR059000">
    <property type="entry name" value="ATPase_P-type_domA"/>
</dbReference>
<dbReference type="FunFam" id="2.70.150.10:FF:000002">
    <property type="entry name" value="Copper-transporting ATPase 1, putative"/>
    <property type="match status" value="1"/>
</dbReference>
<dbReference type="InterPro" id="IPR008250">
    <property type="entry name" value="ATPase_P-typ_transduc_dom_A_sf"/>
</dbReference>
<proteinExistence type="inferred from homology"/>
<dbReference type="eggNOG" id="COG2217">
    <property type="taxonomic scope" value="Bacteria"/>
</dbReference>
<dbReference type="GO" id="GO:0043682">
    <property type="term" value="F:P-type divalent copper transporter activity"/>
    <property type="evidence" value="ECO:0007669"/>
    <property type="project" value="TreeGrafter"/>
</dbReference>
<dbReference type="Gene3D" id="2.70.150.10">
    <property type="entry name" value="Calcium-transporting ATPase, cytoplasmic transduction domain A"/>
    <property type="match status" value="1"/>
</dbReference>
<keyword evidence="6 15" id="KW-0812">Transmembrane</keyword>
<dbReference type="SMART" id="SM00746">
    <property type="entry name" value="TRASH"/>
    <property type="match status" value="1"/>
</dbReference>
<evidence type="ECO:0000256" key="9">
    <source>
        <dbReference type="ARBA" id="ARBA00022840"/>
    </source>
</evidence>
<protein>
    <submittedName>
        <fullName evidence="17">Heavy metal translocating P-type ATPase</fullName>
    </submittedName>
</protein>
<dbReference type="eggNOG" id="COG2608">
    <property type="taxonomic scope" value="Bacteria"/>
</dbReference>
<feature type="transmembrane region" description="Helical" evidence="15">
    <location>
        <begin position="213"/>
        <end position="237"/>
    </location>
</feature>
<dbReference type="InterPro" id="IPR017969">
    <property type="entry name" value="Heavy-metal-associated_CS"/>
</dbReference>
<dbReference type="InterPro" id="IPR023298">
    <property type="entry name" value="ATPase_P-typ_TM_dom_sf"/>
</dbReference>
<keyword evidence="3" id="KW-0813">Transport</keyword>
<feature type="transmembrane region" description="Helical" evidence="15">
    <location>
        <begin position="249"/>
        <end position="266"/>
    </location>
</feature>
<dbReference type="InterPro" id="IPR023214">
    <property type="entry name" value="HAD_sf"/>
</dbReference>
<dbReference type="SFLD" id="SFLDS00003">
    <property type="entry name" value="Haloacid_Dehalogenase"/>
    <property type="match status" value="1"/>
</dbReference>
<dbReference type="SFLD" id="SFLDF00027">
    <property type="entry name" value="p-type_atpase"/>
    <property type="match status" value="1"/>
</dbReference>
<dbReference type="GO" id="GO:0005886">
    <property type="term" value="C:plasma membrane"/>
    <property type="evidence" value="ECO:0007669"/>
    <property type="project" value="UniProtKB-SubCell"/>
</dbReference>
<dbReference type="STRING" id="589865.DaAHT2_0181"/>
<dbReference type="NCBIfam" id="TIGR01525">
    <property type="entry name" value="ATPase-IB_hvy"/>
    <property type="match status" value="1"/>
</dbReference>
<dbReference type="RefSeq" id="WP_013162423.1">
    <property type="nucleotide sequence ID" value="NC_014216.1"/>
</dbReference>
<name>D6Z610_DESAT</name>
<dbReference type="InterPro" id="IPR036412">
    <property type="entry name" value="HAD-like_sf"/>
</dbReference>
<comment type="similarity">
    <text evidence="2 15">Belongs to the cation transport ATPase (P-type) (TC 3.A.3) family. Type IB subfamily.</text>
</comment>
<evidence type="ECO:0000259" key="16">
    <source>
        <dbReference type="PROSITE" id="PS50846"/>
    </source>
</evidence>
<dbReference type="KEGG" id="dak:DaAHT2_0181"/>
<keyword evidence="7 15" id="KW-0479">Metal-binding</keyword>
<organism evidence="17 18">
    <name type="scientific">Desulfurivibrio alkaliphilus (strain DSM 19089 / UNIQEM U267 / AHT2)</name>
    <dbReference type="NCBI Taxonomy" id="589865"/>
    <lineage>
        <taxon>Bacteria</taxon>
        <taxon>Pseudomonadati</taxon>
        <taxon>Thermodesulfobacteriota</taxon>
        <taxon>Desulfobulbia</taxon>
        <taxon>Desulfobulbales</taxon>
        <taxon>Desulfobulbaceae</taxon>
        <taxon>Desulfurivibrio</taxon>
    </lineage>
</organism>
<keyword evidence="11" id="KW-1278">Translocase</keyword>
<dbReference type="PROSITE" id="PS50846">
    <property type="entry name" value="HMA_2"/>
    <property type="match status" value="1"/>
</dbReference>
<dbReference type="PROSITE" id="PS01229">
    <property type="entry name" value="COF_2"/>
    <property type="match status" value="1"/>
</dbReference>
<dbReference type="PANTHER" id="PTHR43520:SF5">
    <property type="entry name" value="CATION-TRANSPORTING P-TYPE ATPASE-RELATED"/>
    <property type="match status" value="1"/>
</dbReference>
<dbReference type="OrthoDB" id="5496529at2"/>
<dbReference type="InterPro" id="IPR023299">
    <property type="entry name" value="ATPase_P-typ_cyto_dom_N"/>
</dbReference>
<keyword evidence="18" id="KW-1185">Reference proteome</keyword>